<feature type="domain" description="CHAT" evidence="1">
    <location>
        <begin position="252"/>
        <end position="389"/>
    </location>
</feature>
<dbReference type="InterPro" id="IPR024983">
    <property type="entry name" value="CHAT_dom"/>
</dbReference>
<evidence type="ECO:0000259" key="1">
    <source>
        <dbReference type="Pfam" id="PF12770"/>
    </source>
</evidence>
<keyword evidence="3" id="KW-1185">Reference proteome</keyword>
<evidence type="ECO:0000313" key="3">
    <source>
        <dbReference type="Proteomes" id="UP001501570"/>
    </source>
</evidence>
<evidence type="ECO:0000313" key="2">
    <source>
        <dbReference type="EMBL" id="GAA5193955.1"/>
    </source>
</evidence>
<organism evidence="2 3">
    <name type="scientific">Rugosimonospora acidiphila</name>
    <dbReference type="NCBI Taxonomy" id="556531"/>
    <lineage>
        <taxon>Bacteria</taxon>
        <taxon>Bacillati</taxon>
        <taxon>Actinomycetota</taxon>
        <taxon>Actinomycetes</taxon>
        <taxon>Micromonosporales</taxon>
        <taxon>Micromonosporaceae</taxon>
        <taxon>Rugosimonospora</taxon>
    </lineage>
</organism>
<dbReference type="Proteomes" id="UP001501570">
    <property type="component" value="Unassembled WGS sequence"/>
</dbReference>
<name>A0ABP9SF01_9ACTN</name>
<dbReference type="Pfam" id="PF12770">
    <property type="entry name" value="CHAT"/>
    <property type="match status" value="1"/>
</dbReference>
<dbReference type="EMBL" id="BAABJQ010000020">
    <property type="protein sequence ID" value="GAA5193955.1"/>
    <property type="molecule type" value="Genomic_DNA"/>
</dbReference>
<gene>
    <name evidence="2" type="ORF">GCM10023322_57140</name>
</gene>
<reference evidence="3" key="1">
    <citation type="journal article" date="2019" name="Int. J. Syst. Evol. Microbiol.">
        <title>The Global Catalogue of Microorganisms (GCM) 10K type strain sequencing project: providing services to taxonomists for standard genome sequencing and annotation.</title>
        <authorList>
            <consortium name="The Broad Institute Genomics Platform"/>
            <consortium name="The Broad Institute Genome Sequencing Center for Infectious Disease"/>
            <person name="Wu L."/>
            <person name="Ma J."/>
        </authorList>
    </citation>
    <scope>NUCLEOTIDE SEQUENCE [LARGE SCALE GENOMIC DNA]</scope>
    <source>
        <strain evidence="3">JCM 18304</strain>
    </source>
</reference>
<accession>A0ABP9SF01</accession>
<comment type="caution">
    <text evidence="2">The sequence shown here is derived from an EMBL/GenBank/DDBJ whole genome shotgun (WGS) entry which is preliminary data.</text>
</comment>
<protein>
    <recommendedName>
        <fullName evidence="1">CHAT domain-containing protein</fullName>
    </recommendedName>
</protein>
<sequence>MYGATSARPNVTVVTEADGRTLSLSTPAGGAPERIRLADPDVVRGQCAELGRSLGSAFAGITDRRRLRPAEAGAVLEAIRRAGLDFLSNALSDPVWGAVRLREFLVAACPTWRNRQAPTPLIHVVSEGENYFPWELLALFGPDGPVNVRDNLELERCALRFTGFASVVERQDPSRALNTDSLDGWRRVPVRVVYDATLGGARDEVGFFQARGDVFRLRGPYPQDVTDSAAPTLAQQLFEPSLEPNGTPGDHPDQIVHFACHCEAGGTAGGTLAYRLADERRQRMMISLNSLMRELMECGLKAGSTALWPDRPLAFLNACGTAVMDPASAATLLKPFHANHNRGIIGTAANVPDRLAAKMSKCFYTHLMTQRASVGEALQEAKWRLLQDHGNPVGLLYSMHAFSGMRVEPSPIRPQPAIDGGAQ</sequence>
<proteinExistence type="predicted"/>